<keyword evidence="2" id="KW-1185">Reference proteome</keyword>
<name>A0A432YF23_9GAMM</name>
<dbReference type="OrthoDB" id="7058235at2"/>
<evidence type="ECO:0000313" key="1">
    <source>
        <dbReference type="EMBL" id="RUO59556.1"/>
    </source>
</evidence>
<protein>
    <submittedName>
        <fullName evidence="1">Uncharacterized protein</fullName>
    </submittedName>
</protein>
<proteinExistence type="predicted"/>
<evidence type="ECO:0000313" key="2">
    <source>
        <dbReference type="Proteomes" id="UP000288259"/>
    </source>
</evidence>
<comment type="caution">
    <text evidence="1">The sequence shown here is derived from an EMBL/GenBank/DDBJ whole genome shotgun (WGS) entry which is preliminary data.</text>
</comment>
<organism evidence="1 2">
    <name type="scientific">Pseudidiomarina insulisalsae</name>
    <dbReference type="NCBI Taxonomy" id="575789"/>
    <lineage>
        <taxon>Bacteria</taxon>
        <taxon>Pseudomonadati</taxon>
        <taxon>Pseudomonadota</taxon>
        <taxon>Gammaproteobacteria</taxon>
        <taxon>Alteromonadales</taxon>
        <taxon>Idiomarinaceae</taxon>
        <taxon>Pseudidiomarina</taxon>
    </lineage>
</organism>
<sequence length="175" mass="20383">MWILNRTPYPFDGDTRLYENWRRELAQRIEVDSSEIVIIGSSAFGVSLNPNKNFRAFNGRSDIDVAVISDYFFTLSWRYLRNLGAGIHGLPQPAKQSVRDHVQKYIYWGTIATDKLLPYLPFGKRWLEVLDEMSNIAPTVGRDIKIRVYKDFDSLRSYQVNNLKHLRAQELEKGL</sequence>
<dbReference type="EMBL" id="PIPY01000008">
    <property type="protein sequence ID" value="RUO59556.1"/>
    <property type="molecule type" value="Genomic_DNA"/>
</dbReference>
<dbReference type="RefSeq" id="WP_126754943.1">
    <property type="nucleotide sequence ID" value="NZ_PIPY01000008.1"/>
</dbReference>
<reference evidence="2" key="1">
    <citation type="journal article" date="2018" name="Front. Microbiol.">
        <title>Genome-Based Analysis Reveals the Taxonomy and Diversity of the Family Idiomarinaceae.</title>
        <authorList>
            <person name="Liu Y."/>
            <person name="Lai Q."/>
            <person name="Shao Z."/>
        </authorList>
    </citation>
    <scope>NUCLEOTIDE SEQUENCE [LARGE SCALE GENOMIC DNA]</scope>
    <source>
        <strain evidence="2">CVS-6</strain>
    </source>
</reference>
<dbReference type="AlphaFoldDB" id="A0A432YF23"/>
<gene>
    <name evidence="1" type="ORF">CWI71_09060</name>
</gene>
<dbReference type="Proteomes" id="UP000288259">
    <property type="component" value="Unassembled WGS sequence"/>
</dbReference>
<accession>A0A432YF23</accession>